<dbReference type="InterPro" id="IPR020532">
    <property type="entry name" value="Cycloeucalenol_cycloisomerase"/>
</dbReference>
<feature type="transmembrane region" description="Helical" evidence="1">
    <location>
        <begin position="89"/>
        <end position="113"/>
    </location>
</feature>
<feature type="transmembrane region" description="Helical" evidence="1">
    <location>
        <begin position="58"/>
        <end position="77"/>
    </location>
</feature>
<feature type="transmembrane region" description="Helical" evidence="1">
    <location>
        <begin position="174"/>
        <end position="201"/>
    </location>
</feature>
<keyword evidence="1" id="KW-1133">Transmembrane helix</keyword>
<keyword evidence="1" id="KW-0472">Membrane</keyword>
<evidence type="ECO:0000313" key="2">
    <source>
        <dbReference type="Proteomes" id="UP000694864"/>
    </source>
</evidence>
<dbReference type="Proteomes" id="UP000694864">
    <property type="component" value="Chromosome 11"/>
</dbReference>
<feature type="transmembrane region" description="Helical" evidence="1">
    <location>
        <begin position="26"/>
        <end position="46"/>
    </location>
</feature>
<gene>
    <name evidence="3" type="primary">LOC104725553</name>
</gene>
<evidence type="ECO:0000313" key="3">
    <source>
        <dbReference type="RefSeq" id="XP_010442522.1"/>
    </source>
</evidence>
<reference evidence="3" key="2">
    <citation type="submission" date="2025-08" db="UniProtKB">
        <authorList>
            <consortium name="RefSeq"/>
        </authorList>
    </citation>
    <scope>IDENTIFICATION</scope>
    <source>
        <tissue evidence="3">Leaf</tissue>
    </source>
</reference>
<keyword evidence="1" id="KW-0812">Transmembrane</keyword>
<accession>A0ABM0UKM1</accession>
<feature type="transmembrane region" description="Helical" evidence="1">
    <location>
        <begin position="221"/>
        <end position="242"/>
    </location>
</feature>
<keyword evidence="2" id="KW-1185">Reference proteome</keyword>
<dbReference type="GeneID" id="104725553"/>
<organism evidence="2 3">
    <name type="scientific">Camelina sativa</name>
    <name type="common">False flax</name>
    <name type="synonym">Myagrum sativum</name>
    <dbReference type="NCBI Taxonomy" id="90675"/>
    <lineage>
        <taxon>Eukaryota</taxon>
        <taxon>Viridiplantae</taxon>
        <taxon>Streptophyta</taxon>
        <taxon>Embryophyta</taxon>
        <taxon>Tracheophyta</taxon>
        <taxon>Spermatophyta</taxon>
        <taxon>Magnoliopsida</taxon>
        <taxon>eudicotyledons</taxon>
        <taxon>Gunneridae</taxon>
        <taxon>Pentapetalae</taxon>
        <taxon>rosids</taxon>
        <taxon>malvids</taxon>
        <taxon>Brassicales</taxon>
        <taxon>Brassicaceae</taxon>
        <taxon>Camelineae</taxon>
        <taxon>Camelina</taxon>
    </lineage>
</organism>
<dbReference type="RefSeq" id="XP_010442522.1">
    <property type="nucleotide sequence ID" value="XM_010444220.2"/>
</dbReference>
<dbReference type="PANTHER" id="PTHR35136:SF1">
    <property type="entry name" value="CYCLOEUCALENOL CYCLOISOMERASE"/>
    <property type="match status" value="1"/>
</dbReference>
<protein>
    <submittedName>
        <fullName evidence="3">Cycloeucalenol cycloisomerase isoform X1</fullName>
    </submittedName>
</protein>
<sequence>MSSSGSSSPPPSLWLAANPSKRWGELFFLFYTPFWLTLCLGIVVPYKLYETFTELEYLLLALVSAVPAFLIPMLLIGKADRSLCWKDRYWVKANLWIIVFSYVGNYFWTHYFFKVLGASYTFPSWKMNNVPHTTFFLTHVCFLFYHVASNMTLRRLRHSIADLPDSLKWCFEAAWILALSYFIAYLETIAIANVCFDFFISMIVPIKFQKFPYYEFVDRSAMYRVGCLFYAIYFLVSFPMFFRMDEKSSNEWDLSRVAVDALGAAMLVTIILDLWRLVLGPIVPLPEGQKCLESGLPWFSS</sequence>
<dbReference type="PANTHER" id="PTHR35136">
    <property type="entry name" value="CYCLOEUCALENOL CYCLOISOMERASE"/>
    <property type="match status" value="1"/>
</dbReference>
<reference evidence="2" key="1">
    <citation type="journal article" date="2014" name="Nat. Commun.">
        <title>The emerging biofuel crop Camelina sativa retains a highly undifferentiated hexaploid genome structure.</title>
        <authorList>
            <person name="Kagale S."/>
            <person name="Koh C."/>
            <person name="Nixon J."/>
            <person name="Bollina V."/>
            <person name="Clarke W.E."/>
            <person name="Tuteja R."/>
            <person name="Spillane C."/>
            <person name="Robinson S.J."/>
            <person name="Links M.G."/>
            <person name="Clarke C."/>
            <person name="Higgins E.E."/>
            <person name="Huebert T."/>
            <person name="Sharpe A.G."/>
            <person name="Parkin I.A."/>
        </authorList>
    </citation>
    <scope>NUCLEOTIDE SEQUENCE [LARGE SCALE GENOMIC DNA]</scope>
    <source>
        <strain evidence="2">cv. DH55</strain>
    </source>
</reference>
<name>A0ABM0UKM1_CAMSA</name>
<evidence type="ECO:0000256" key="1">
    <source>
        <dbReference type="SAM" id="Phobius"/>
    </source>
</evidence>
<feature type="transmembrane region" description="Helical" evidence="1">
    <location>
        <begin position="254"/>
        <end position="275"/>
    </location>
</feature>
<proteinExistence type="predicted"/>
<feature type="transmembrane region" description="Helical" evidence="1">
    <location>
        <begin position="133"/>
        <end position="153"/>
    </location>
</feature>